<evidence type="ECO:0000313" key="2">
    <source>
        <dbReference type="EMBL" id="VCX38405.1"/>
    </source>
</evidence>
<dbReference type="EMBL" id="CYRY02043780">
    <property type="protein sequence ID" value="VCX38405.1"/>
    <property type="molecule type" value="Genomic_DNA"/>
</dbReference>
<evidence type="ECO:0000256" key="1">
    <source>
        <dbReference type="SAM" id="MobiDB-lite"/>
    </source>
</evidence>
<reference evidence="2 3" key="1">
    <citation type="submission" date="2018-10" db="EMBL/GenBank/DDBJ databases">
        <authorList>
            <person name="Ekblom R."/>
            <person name="Jareborg N."/>
        </authorList>
    </citation>
    <scope>NUCLEOTIDE SEQUENCE [LARGE SCALE GENOMIC DNA]</scope>
    <source>
        <tissue evidence="2">Muscle</tissue>
    </source>
</reference>
<sequence length="36" mass="3888">MVLLFPTTSSPAETHSGTSQIEFPEAKLTDAPKEAR</sequence>
<name>A0A9X9M7D2_GULGU</name>
<organism evidence="2 3">
    <name type="scientific">Gulo gulo</name>
    <name type="common">Wolverine</name>
    <name type="synonym">Gluton</name>
    <dbReference type="NCBI Taxonomy" id="48420"/>
    <lineage>
        <taxon>Eukaryota</taxon>
        <taxon>Metazoa</taxon>
        <taxon>Chordata</taxon>
        <taxon>Craniata</taxon>
        <taxon>Vertebrata</taxon>
        <taxon>Euteleostomi</taxon>
        <taxon>Mammalia</taxon>
        <taxon>Eutheria</taxon>
        <taxon>Laurasiatheria</taxon>
        <taxon>Carnivora</taxon>
        <taxon>Caniformia</taxon>
        <taxon>Musteloidea</taxon>
        <taxon>Mustelidae</taxon>
        <taxon>Guloninae</taxon>
        <taxon>Gulo</taxon>
    </lineage>
</organism>
<protein>
    <submittedName>
        <fullName evidence="2">Uncharacterized protein</fullName>
    </submittedName>
</protein>
<feature type="compositionally biased region" description="Basic and acidic residues" evidence="1">
    <location>
        <begin position="24"/>
        <end position="36"/>
    </location>
</feature>
<evidence type="ECO:0000313" key="3">
    <source>
        <dbReference type="Proteomes" id="UP000269945"/>
    </source>
</evidence>
<feature type="region of interest" description="Disordered" evidence="1">
    <location>
        <begin position="1"/>
        <end position="36"/>
    </location>
</feature>
<dbReference type="AlphaFoldDB" id="A0A9X9M7D2"/>
<feature type="compositionally biased region" description="Polar residues" evidence="1">
    <location>
        <begin position="1"/>
        <end position="21"/>
    </location>
</feature>
<gene>
    <name evidence="2" type="ORF">BN2614_LOCUS1</name>
</gene>
<proteinExistence type="predicted"/>
<accession>A0A9X9M7D2</accession>
<dbReference type="Proteomes" id="UP000269945">
    <property type="component" value="Unassembled WGS sequence"/>
</dbReference>
<comment type="caution">
    <text evidence="2">The sequence shown here is derived from an EMBL/GenBank/DDBJ whole genome shotgun (WGS) entry which is preliminary data.</text>
</comment>
<keyword evidence="3" id="KW-1185">Reference proteome</keyword>